<gene>
    <name evidence="2" type="ORF">B0X70_01495</name>
</gene>
<sequence>MTQKKTCIPFHFNAGTINVPHDWRDVSMLVFTSPDDHNGSSFTLPWASTSPSLPNAKSLHSVSS</sequence>
<dbReference type="RefSeq" id="WP_110086685.1">
    <property type="nucleotide sequence ID" value="NZ_CP020335.1"/>
</dbReference>
<dbReference type="EMBL" id="CP020335">
    <property type="protein sequence ID" value="QXF31996.1"/>
    <property type="molecule type" value="Genomic_DNA"/>
</dbReference>
<evidence type="ECO:0000313" key="3">
    <source>
        <dbReference type="Proteomes" id="UP000693715"/>
    </source>
</evidence>
<evidence type="ECO:0000313" key="2">
    <source>
        <dbReference type="EMBL" id="QXF31996.1"/>
    </source>
</evidence>
<organism evidence="2 3">
    <name type="scientific">Photorhabdus akhurstii</name>
    <dbReference type="NCBI Taxonomy" id="171438"/>
    <lineage>
        <taxon>Bacteria</taxon>
        <taxon>Pseudomonadati</taxon>
        <taxon>Pseudomonadota</taxon>
        <taxon>Gammaproteobacteria</taxon>
        <taxon>Enterobacterales</taxon>
        <taxon>Morganellaceae</taxon>
        <taxon>Photorhabdus</taxon>
    </lineage>
</organism>
<proteinExistence type="predicted"/>
<dbReference type="Proteomes" id="UP000693715">
    <property type="component" value="Chromosome"/>
</dbReference>
<name>A0ABX8LNF8_9GAMM</name>
<keyword evidence="3" id="KW-1185">Reference proteome</keyword>
<dbReference type="Gene3D" id="3.40.1000.10">
    <property type="entry name" value="Mog1/PsbP, alpha/beta/alpha sandwich"/>
    <property type="match status" value="1"/>
</dbReference>
<accession>A0ABX8LNF8</accession>
<protein>
    <submittedName>
        <fullName evidence="2">Uncharacterized protein</fullName>
    </submittedName>
</protein>
<dbReference type="SUPFAM" id="SSF55724">
    <property type="entry name" value="Mog1p/PsbP-like"/>
    <property type="match status" value="1"/>
</dbReference>
<evidence type="ECO:0000256" key="1">
    <source>
        <dbReference type="SAM" id="MobiDB-lite"/>
    </source>
</evidence>
<dbReference type="InterPro" id="IPR016123">
    <property type="entry name" value="Mog1/PsbP_a/b/a-sand"/>
</dbReference>
<feature type="region of interest" description="Disordered" evidence="1">
    <location>
        <begin position="44"/>
        <end position="64"/>
    </location>
</feature>
<reference evidence="2 3" key="1">
    <citation type="submission" date="2017-03" db="EMBL/GenBank/DDBJ databases">
        <title>Genome comparison of Photorhabdus luminescens strain 0813-124 phase variants.</title>
        <authorList>
            <person name="Chien C.-C."/>
            <person name="Chen W.-J."/>
            <person name="Shih M.-C."/>
            <person name="Hsieh F.-C."/>
        </authorList>
    </citation>
    <scope>NUCLEOTIDE SEQUENCE [LARGE SCALE GENOMIC DNA]</scope>
    <source>
        <strain evidence="2 3">0813-124 phase II</strain>
    </source>
</reference>